<evidence type="ECO:0000313" key="4">
    <source>
        <dbReference type="Proteomes" id="UP000095728"/>
    </source>
</evidence>
<dbReference type="InParanoid" id="A0A1E5RW69"/>
<dbReference type="PANTHER" id="PTHR31758">
    <property type="entry name" value="BTB/POZ DOMAIN-CONTAINING PROTEIN YLR108C"/>
    <property type="match status" value="1"/>
</dbReference>
<dbReference type="STRING" id="56408.A0A1E5RW69"/>
<sequence length="617" mass="70177">MPDKSLAFNPEIPHVLPHEKMYKLQIGNKLFLLSGASLSSDAPSYFTKYFQKTTPNISADPPTTRVNDPPILFIDRDPEIFQKIYNHLQGYFIDIKDEVEYTKLFADAMYYNLPRLKNLLKNSNNYYTNIGGKHYVLNKQLFTKNKGNSPNYFTITSEIVYMDLENFFMQRNASKNAQKSPWENEIVLENAPLLRPPPQSPPMVNRSPELFDKLLIILNKGEIDFQMSYTERCNLIKECRFYRFQHLEQMLIKHAKINNPFIHKLEIVMNLLDVKLSGISSLNFSASSPDTQVDTLVGNNKQETTQLPKSYSEISSFSSDLTTNNHYPETNDRNSDSNSSSSICSSTPSTPHATTDETMHADKKRKLCAPGPTAHLKKCLQEKWASPSYKRPFVDEQYRKLIFQVGNSIALNGYDSCSYPQPSKSSSATSSRGTPVPMEAESQCTDCYNPYGSLFFDKKNKRMYIEFPMAQSSTTDTLAKIVDKVTNGKLGIKQKYAYMDMETQQEVLLLPCCTVVANLQINGKKISNLKHIILDPKCAGVFTEGNMIKSSDLALAENNYLNGSEALENYKMKGYRLHLCDASIWRLGFKTQDDLMMIAAKLNCCTNLKEYNDLTFS</sequence>
<organism evidence="3 4">
    <name type="scientific">Hanseniaspora osmophila</name>
    <dbReference type="NCBI Taxonomy" id="56408"/>
    <lineage>
        <taxon>Eukaryota</taxon>
        <taxon>Fungi</taxon>
        <taxon>Dikarya</taxon>
        <taxon>Ascomycota</taxon>
        <taxon>Saccharomycotina</taxon>
        <taxon>Saccharomycetes</taxon>
        <taxon>Saccharomycodales</taxon>
        <taxon>Saccharomycodaceae</taxon>
        <taxon>Hanseniaspora</taxon>
    </lineage>
</organism>
<dbReference type="Gene3D" id="3.30.710.10">
    <property type="entry name" value="Potassium Channel Kv1.1, Chain A"/>
    <property type="match status" value="2"/>
</dbReference>
<evidence type="ECO:0000259" key="2">
    <source>
        <dbReference type="SMART" id="SM00225"/>
    </source>
</evidence>
<dbReference type="PANTHER" id="PTHR31758:SF2">
    <property type="entry name" value="BTB_POZ DOMAIN-CONTAINING PROTEIN YLR108C"/>
    <property type="match status" value="1"/>
</dbReference>
<gene>
    <name evidence="3" type="ORF">AWRI3579_g355</name>
</gene>
<dbReference type="InterPro" id="IPR000210">
    <property type="entry name" value="BTB/POZ_dom"/>
</dbReference>
<protein>
    <recommendedName>
        <fullName evidence="2">BTB domain-containing protein</fullName>
    </recommendedName>
</protein>
<name>A0A1E5RW69_9ASCO</name>
<feature type="compositionally biased region" description="Low complexity" evidence="1">
    <location>
        <begin position="420"/>
        <end position="431"/>
    </location>
</feature>
<feature type="compositionally biased region" description="Low complexity" evidence="1">
    <location>
        <begin position="336"/>
        <end position="349"/>
    </location>
</feature>
<dbReference type="CDD" id="cd18316">
    <property type="entry name" value="BTB_POZ_KCTD-like"/>
    <property type="match status" value="1"/>
</dbReference>
<feature type="region of interest" description="Disordered" evidence="1">
    <location>
        <begin position="302"/>
        <end position="363"/>
    </location>
</feature>
<dbReference type="SMART" id="SM00225">
    <property type="entry name" value="BTB"/>
    <property type="match status" value="1"/>
</dbReference>
<dbReference type="Pfam" id="PF02214">
    <property type="entry name" value="BTB_2"/>
    <property type="match status" value="1"/>
</dbReference>
<dbReference type="GO" id="GO:0051260">
    <property type="term" value="P:protein homooligomerization"/>
    <property type="evidence" value="ECO:0007669"/>
    <property type="project" value="InterPro"/>
</dbReference>
<dbReference type="Proteomes" id="UP000095728">
    <property type="component" value="Unassembled WGS sequence"/>
</dbReference>
<feature type="compositionally biased region" description="Polar residues" evidence="1">
    <location>
        <begin position="302"/>
        <end position="328"/>
    </location>
</feature>
<comment type="caution">
    <text evidence="3">The sequence shown here is derived from an EMBL/GenBank/DDBJ whole genome shotgun (WGS) entry which is preliminary data.</text>
</comment>
<evidence type="ECO:0000256" key="1">
    <source>
        <dbReference type="SAM" id="MobiDB-lite"/>
    </source>
</evidence>
<feature type="region of interest" description="Disordered" evidence="1">
    <location>
        <begin position="420"/>
        <end position="439"/>
    </location>
</feature>
<feature type="domain" description="BTB" evidence="2">
    <location>
        <begin position="20"/>
        <end position="128"/>
    </location>
</feature>
<dbReference type="AlphaFoldDB" id="A0A1E5RW69"/>
<dbReference type="EMBL" id="LPNM01000003">
    <property type="protein sequence ID" value="OEJ91008.1"/>
    <property type="molecule type" value="Genomic_DNA"/>
</dbReference>
<reference evidence="4" key="1">
    <citation type="journal article" date="2016" name="Genome Announc.">
        <title>Genome sequences of three species of Hanseniaspora isolated from spontaneous wine fermentations.</title>
        <authorList>
            <person name="Sternes P.R."/>
            <person name="Lee D."/>
            <person name="Kutyna D.R."/>
            <person name="Borneman A.R."/>
        </authorList>
    </citation>
    <scope>NUCLEOTIDE SEQUENCE [LARGE SCALE GENOMIC DNA]</scope>
    <source>
        <strain evidence="4">AWRI3579</strain>
    </source>
</reference>
<evidence type="ECO:0000313" key="3">
    <source>
        <dbReference type="EMBL" id="OEJ91008.1"/>
    </source>
</evidence>
<dbReference type="FunCoup" id="A0A1E5RW69">
    <property type="interactions" value="61"/>
</dbReference>
<keyword evidence="4" id="KW-1185">Reference proteome</keyword>
<dbReference type="InterPro" id="IPR003131">
    <property type="entry name" value="T1-type_BTB"/>
</dbReference>
<accession>A0A1E5RW69</accession>
<dbReference type="SUPFAM" id="SSF54695">
    <property type="entry name" value="POZ domain"/>
    <property type="match status" value="1"/>
</dbReference>
<dbReference type="InterPro" id="IPR011333">
    <property type="entry name" value="SKP1/BTB/POZ_sf"/>
</dbReference>
<dbReference type="OrthoDB" id="2414723at2759"/>
<proteinExistence type="predicted"/>